<proteinExistence type="predicted"/>
<dbReference type="AlphaFoldDB" id="A0A4Q1C5C8"/>
<dbReference type="EMBL" id="SDHX01000002">
    <property type="protein sequence ID" value="RXK53630.1"/>
    <property type="molecule type" value="Genomic_DNA"/>
</dbReference>
<dbReference type="GO" id="GO:0004553">
    <property type="term" value="F:hydrolase activity, hydrolyzing O-glycosyl compounds"/>
    <property type="evidence" value="ECO:0007669"/>
    <property type="project" value="UniProtKB-ARBA"/>
</dbReference>
<accession>A0A4Q1C5C8</accession>
<dbReference type="CDD" id="cd03143">
    <property type="entry name" value="A4_beta-galactosidase_middle_domain"/>
    <property type="match status" value="1"/>
</dbReference>
<dbReference type="InterPro" id="IPR013320">
    <property type="entry name" value="ConA-like_dom_sf"/>
</dbReference>
<feature type="domain" description="Beta-mannosidase-like galactose-binding" evidence="4">
    <location>
        <begin position="1080"/>
        <end position="1152"/>
    </location>
</feature>
<keyword evidence="6" id="KW-1185">Reference proteome</keyword>
<reference evidence="5 6" key="1">
    <citation type="submission" date="2019-01" db="EMBL/GenBank/DDBJ databases">
        <title>Lacunisphaera sp. strain TWA-58.</title>
        <authorList>
            <person name="Chen W.-M."/>
        </authorList>
    </citation>
    <scope>NUCLEOTIDE SEQUENCE [LARGE SCALE GENOMIC DNA]</scope>
    <source>
        <strain evidence="5 6">TWA-58</strain>
    </source>
</reference>
<name>A0A4Q1C5C8_9BACT</name>
<dbReference type="Proteomes" id="UP000290218">
    <property type="component" value="Unassembled WGS sequence"/>
</dbReference>
<dbReference type="Gene3D" id="2.60.120.260">
    <property type="entry name" value="Galactose-binding domain-like"/>
    <property type="match status" value="1"/>
</dbReference>
<comment type="caution">
    <text evidence="5">The sequence shown here is derived from an EMBL/GenBank/DDBJ whole genome shotgun (WGS) entry which is preliminary data.</text>
</comment>
<keyword evidence="2" id="KW-0378">Hydrolase</keyword>
<dbReference type="NCBIfam" id="NF045579">
    <property type="entry name" value="rhamnoside_JR"/>
    <property type="match status" value="1"/>
</dbReference>
<dbReference type="InterPro" id="IPR008979">
    <property type="entry name" value="Galactose-bd-like_sf"/>
</dbReference>
<dbReference type="PANTHER" id="PTHR43817:SF1">
    <property type="entry name" value="HYDROLASE, FAMILY 43, PUTATIVE (AFU_ORTHOLOGUE AFUA_3G01660)-RELATED"/>
    <property type="match status" value="1"/>
</dbReference>
<dbReference type="Pfam" id="PF22666">
    <property type="entry name" value="Glyco_hydro_2_N2"/>
    <property type="match status" value="1"/>
</dbReference>
<evidence type="ECO:0000256" key="1">
    <source>
        <dbReference type="ARBA" id="ARBA00022729"/>
    </source>
</evidence>
<dbReference type="InterPro" id="IPR054593">
    <property type="entry name" value="Beta-mannosidase-like_N2"/>
</dbReference>
<dbReference type="OrthoDB" id="174162at2"/>
<evidence type="ECO:0000313" key="5">
    <source>
        <dbReference type="EMBL" id="RXK53630.1"/>
    </source>
</evidence>
<dbReference type="Pfam" id="PF17132">
    <property type="entry name" value="Glyco_hydro_106"/>
    <property type="match status" value="2"/>
</dbReference>
<sequence>MTHPCHSERSEESSRIRVTGKGDGHFSGSFARLRMTLLGALSILLPELLWAVESDPLAAGFDAPPKTARPQTFWHWMNGNVTREGITLDLEAMAKVGVAGVMIFDGSDYLPAGPANYLDPHWRELMTHAIKEGERLGLEVGMHNGPGWSSSGGPWVTPEMSMQKLVWTETNVTGGGRVVLDLARPPATLDFYRDAYVIAVPALAPDASRVADWQTKANHRYRVTGQLALPAEVPAAAAVAPAHVIDLTSRLQSDRLEWDAPAGEWTVLRIGHTTTGKTNVAASAAGRGLEVDKFNPAAAEFHFRHVIDRVQADARAAGTKGLGFLTIDSYEAGLQNWTTNFPAEFRRRAGYDLTGYLPALFGRVVGSAGITERFLFDFRRVQADLVAENYYGRMHALARDRGLPFYVEGYGSGNFDELKVAGSPDVPVTEFWTRTPWTPNRVVKMVTSAAHVYGKPVVGAEAFTGEFRTSRWLEYPYSLKILGDDMSAAGVNRFVFHSYVHQPHPSAAPAVTLGPYGFAFARTNTWFASAKPWLDTLARTHFLLQQGTYVADVLYFTGERSPEPSSFAMPVLPEGYTYDLVNTDVLLNRLSVRDGDYVLPEGGRYRLLVLPPNLKAMRPALMRKLHEFVAAGGAILGPKPVFSPTLEGYPESETEMLRLADEVWAPDRKGPGRVFATGTIGDALARLQVMPDVEYSGRERGAALSWQHRRLPDGDLYFLGNRQRRVEEVAVSFRGMGGRQPEIWRPETGERSDAALFGTSFGRVELPLRLEPGESVFVLFRRPADPAFGSLVRDGQPIATPAPTLGGMREPAMSFTMSIWVKPDTDLRVMPKESTTGRIDETGKFYAIPAAPGERGSDFARAGLAVGRNGIFVVERSFDSCPAVLVAPMKVSGWTHVAVVYRDGRPSLFVNGEKIKEGLVSGKTVLSGTNSHRPPVDYVLHFPAIESLTRATGEPPPPSRGQVYFFEGNLVRPQQLKDMAADEIKALFAAGLPAPEIPTVTGLSQEEGGARALVWQSGAYALDVAKPVSIAVPEPVAVEGPWRVTFQSGRGAPEGITLPALRSLHLHAEPGVKHFAGTASYTRQLDVPAVWLAADRRVVLDLGRVEVLAEVWLNGKRVGDVWKEPYRLDVTDFLRAGANDLEVRVTTLWPNRLIGDEQLPPENDYGLRDEHGNDPHGITVLPDWYRSGKPKPAGGRVGFTTWNFYDKDEPLLASGLLGPVRLLNPVRVRLKR</sequence>
<evidence type="ECO:0000313" key="6">
    <source>
        <dbReference type="Proteomes" id="UP000290218"/>
    </source>
</evidence>
<evidence type="ECO:0000256" key="2">
    <source>
        <dbReference type="ARBA" id="ARBA00022801"/>
    </source>
</evidence>
<evidence type="ECO:0000259" key="4">
    <source>
        <dbReference type="Pfam" id="PF22666"/>
    </source>
</evidence>
<dbReference type="SUPFAM" id="SSF49899">
    <property type="entry name" value="Concanavalin A-like lectins/glucanases"/>
    <property type="match status" value="1"/>
</dbReference>
<protein>
    <submittedName>
        <fullName evidence="5">Alpha-L-arabinofuranosidase</fullName>
    </submittedName>
</protein>
<gene>
    <name evidence="5" type="ORF">ESB00_18240</name>
</gene>
<dbReference type="SUPFAM" id="SSF49785">
    <property type="entry name" value="Galactose-binding domain-like"/>
    <property type="match status" value="1"/>
</dbReference>
<keyword evidence="1" id="KW-0732">Signal</keyword>
<organism evidence="5 6">
    <name type="scientific">Oleiharenicola lentus</name>
    <dbReference type="NCBI Taxonomy" id="2508720"/>
    <lineage>
        <taxon>Bacteria</taxon>
        <taxon>Pseudomonadati</taxon>
        <taxon>Verrucomicrobiota</taxon>
        <taxon>Opitutia</taxon>
        <taxon>Opitutales</taxon>
        <taxon>Opitutaceae</taxon>
        <taxon>Oleiharenicola</taxon>
    </lineage>
</organism>
<dbReference type="Gene3D" id="2.60.120.200">
    <property type="match status" value="1"/>
</dbReference>
<dbReference type="PANTHER" id="PTHR43817">
    <property type="entry name" value="GLYCOSYL HYDROLASE"/>
    <property type="match status" value="1"/>
</dbReference>
<dbReference type="RefSeq" id="WP_129049505.1">
    <property type="nucleotide sequence ID" value="NZ_SDHX01000002.1"/>
</dbReference>
<feature type="region of interest" description="Disordered" evidence="3">
    <location>
        <begin position="1"/>
        <end position="20"/>
    </location>
</feature>
<evidence type="ECO:0000256" key="3">
    <source>
        <dbReference type="SAM" id="MobiDB-lite"/>
    </source>
</evidence>